<name>A0A1I0GX77_9RHOB</name>
<dbReference type="STRING" id="364199.SAMN04489858_109129"/>
<reference evidence="1 2" key="1">
    <citation type="submission" date="2016-10" db="EMBL/GenBank/DDBJ databases">
        <authorList>
            <person name="de Groot N.N."/>
        </authorList>
    </citation>
    <scope>NUCLEOTIDE SEQUENCE [LARGE SCALE GENOMIC DNA]</scope>
    <source>
        <strain evidence="1 2">DSM 17862</strain>
    </source>
</reference>
<dbReference type="AlphaFoldDB" id="A0A1I0GX77"/>
<organism evidence="1 2">
    <name type="scientific">Paracoccus homiensis</name>
    <dbReference type="NCBI Taxonomy" id="364199"/>
    <lineage>
        <taxon>Bacteria</taxon>
        <taxon>Pseudomonadati</taxon>
        <taxon>Pseudomonadota</taxon>
        <taxon>Alphaproteobacteria</taxon>
        <taxon>Rhodobacterales</taxon>
        <taxon>Paracoccaceae</taxon>
        <taxon>Paracoccus</taxon>
    </lineage>
</organism>
<keyword evidence="2" id="KW-1185">Reference proteome</keyword>
<accession>A0A1I0GX77</accession>
<dbReference type="RefSeq" id="WP_090735747.1">
    <property type="nucleotide sequence ID" value="NZ_FOHO01000009.1"/>
</dbReference>
<dbReference type="Proteomes" id="UP000199180">
    <property type="component" value="Unassembled WGS sequence"/>
</dbReference>
<evidence type="ECO:0000313" key="1">
    <source>
        <dbReference type="EMBL" id="SET75794.1"/>
    </source>
</evidence>
<dbReference type="OrthoDB" id="8450636at2"/>
<dbReference type="EMBL" id="FOHO01000009">
    <property type="protein sequence ID" value="SET75794.1"/>
    <property type="molecule type" value="Genomic_DNA"/>
</dbReference>
<gene>
    <name evidence="1" type="ORF">SAMN04489858_109129</name>
</gene>
<sequence>MLSLFDVIWIYDQTTRPQKMKMYICLDFDRGWFLRINTKNYPRPSVAISKEQNPFLDHDSHAECGILEVDEYEVEDAVQRGGVVGKLNLVHRTAILEAHLAMPIVRERDKAALRELLSDA</sequence>
<protein>
    <submittedName>
        <fullName evidence="1">Uncharacterized protein</fullName>
    </submittedName>
</protein>
<proteinExistence type="predicted"/>
<evidence type="ECO:0000313" key="2">
    <source>
        <dbReference type="Proteomes" id="UP000199180"/>
    </source>
</evidence>